<keyword evidence="11" id="KW-0539">Nucleus</keyword>
<keyword evidence="12" id="KW-0106">Calcium</keyword>
<keyword evidence="4 15" id="KW-0812">Transmembrane</keyword>
<evidence type="ECO:0000256" key="11">
    <source>
        <dbReference type="ARBA" id="ARBA00023242"/>
    </source>
</evidence>
<dbReference type="GO" id="GO:0008270">
    <property type="term" value="F:zinc ion binding"/>
    <property type="evidence" value="ECO:0007669"/>
    <property type="project" value="UniProtKB-KW"/>
</dbReference>
<dbReference type="GO" id="GO:0005789">
    <property type="term" value="C:endoplasmic reticulum membrane"/>
    <property type="evidence" value="ECO:0007669"/>
    <property type="project" value="TreeGrafter"/>
</dbReference>
<dbReference type="InParanoid" id="F0YC32"/>
<dbReference type="KEGG" id="aaf:AURANDRAFT_64882"/>
<evidence type="ECO:0000313" key="17">
    <source>
        <dbReference type="EMBL" id="EGB07460.1"/>
    </source>
</evidence>
<proteinExistence type="inferred from homology"/>
<dbReference type="RefSeq" id="XP_009038072.1">
    <property type="nucleotide sequence ID" value="XM_009039824.1"/>
</dbReference>
<feature type="region of interest" description="Disordered" evidence="14">
    <location>
        <begin position="391"/>
        <end position="418"/>
    </location>
</feature>
<dbReference type="PANTHER" id="PTHR46187:SF3">
    <property type="entry name" value="ALKALINE CERAMIDASE 3"/>
    <property type="match status" value="1"/>
</dbReference>
<feature type="transmembrane region" description="Helical" evidence="15">
    <location>
        <begin position="127"/>
        <end position="150"/>
    </location>
</feature>
<dbReference type="Gene3D" id="3.30.1740.10">
    <property type="entry name" value="Zinc finger, PARP-type"/>
    <property type="match status" value="1"/>
</dbReference>
<dbReference type="Pfam" id="PF00645">
    <property type="entry name" value="zf-PARP"/>
    <property type="match status" value="1"/>
</dbReference>
<dbReference type="Proteomes" id="UP000002729">
    <property type="component" value="Unassembled WGS sequence"/>
</dbReference>
<keyword evidence="7" id="KW-0378">Hydrolase</keyword>
<dbReference type="GO" id="GO:0003677">
    <property type="term" value="F:DNA binding"/>
    <property type="evidence" value="ECO:0007669"/>
    <property type="project" value="InterPro"/>
</dbReference>
<feature type="domain" description="PARP-type" evidence="16">
    <location>
        <begin position="241"/>
        <end position="318"/>
    </location>
</feature>
<dbReference type="GO" id="GO:0016811">
    <property type="term" value="F:hydrolase activity, acting on carbon-nitrogen (but not peptide) bonds, in linear amides"/>
    <property type="evidence" value="ECO:0007669"/>
    <property type="project" value="InterPro"/>
</dbReference>
<evidence type="ECO:0000259" key="16">
    <source>
        <dbReference type="PROSITE" id="PS50064"/>
    </source>
</evidence>
<protein>
    <recommendedName>
        <fullName evidence="16">PARP-type domain-containing protein</fullName>
    </recommendedName>
</protein>
<evidence type="ECO:0000256" key="6">
    <source>
        <dbReference type="ARBA" id="ARBA00022771"/>
    </source>
</evidence>
<dbReference type="eggNOG" id="KOG2329">
    <property type="taxonomic scope" value="Eukaryota"/>
</dbReference>
<keyword evidence="18" id="KW-1185">Reference proteome</keyword>
<feature type="region of interest" description="Disordered" evidence="14">
    <location>
        <begin position="580"/>
        <end position="614"/>
    </location>
</feature>
<evidence type="ECO:0000256" key="12">
    <source>
        <dbReference type="PIRSR" id="PIRSR608901-1"/>
    </source>
</evidence>
<evidence type="ECO:0000256" key="9">
    <source>
        <dbReference type="ARBA" id="ARBA00022989"/>
    </source>
</evidence>
<accession>F0YC32</accession>
<dbReference type="PANTHER" id="PTHR46187">
    <property type="entry name" value="ALKALINE CERAMIDASE 3"/>
    <property type="match status" value="1"/>
</dbReference>
<dbReference type="GO" id="GO:0005634">
    <property type="term" value="C:nucleus"/>
    <property type="evidence" value="ECO:0007669"/>
    <property type="project" value="UniProtKB-SubCell"/>
</dbReference>
<organism evidence="18">
    <name type="scientific">Aureococcus anophagefferens</name>
    <name type="common">Harmful bloom alga</name>
    <dbReference type="NCBI Taxonomy" id="44056"/>
    <lineage>
        <taxon>Eukaryota</taxon>
        <taxon>Sar</taxon>
        <taxon>Stramenopiles</taxon>
        <taxon>Ochrophyta</taxon>
        <taxon>Pelagophyceae</taxon>
        <taxon>Pelagomonadales</taxon>
        <taxon>Pelagomonadaceae</taxon>
        <taxon>Aureococcus</taxon>
    </lineage>
</organism>
<feature type="compositionally biased region" description="Basic residues" evidence="14">
    <location>
        <begin position="581"/>
        <end position="592"/>
    </location>
</feature>
<feature type="binding site" evidence="13">
    <location>
        <position position="67"/>
    </location>
    <ligand>
        <name>Zn(2+)</name>
        <dbReference type="ChEBI" id="CHEBI:29105"/>
        <note>catalytic</note>
    </ligand>
</feature>
<dbReference type="GeneID" id="20225056"/>
<evidence type="ECO:0000256" key="8">
    <source>
        <dbReference type="ARBA" id="ARBA00022833"/>
    </source>
</evidence>
<evidence type="ECO:0000256" key="10">
    <source>
        <dbReference type="ARBA" id="ARBA00023136"/>
    </source>
</evidence>
<keyword evidence="8 13" id="KW-0862">Zinc</keyword>
<feature type="binding site" evidence="12">
    <location>
        <position position="12"/>
    </location>
    <ligand>
        <name>Ca(2+)</name>
        <dbReference type="ChEBI" id="CHEBI:29108"/>
    </ligand>
</feature>
<dbReference type="Pfam" id="PF05875">
    <property type="entry name" value="Ceramidase"/>
    <property type="match status" value="1"/>
</dbReference>
<feature type="transmembrane region" description="Helical" evidence="15">
    <location>
        <begin position="49"/>
        <end position="68"/>
    </location>
</feature>
<comment type="subcellular location">
    <subcellularLocation>
        <location evidence="2">Membrane</location>
        <topology evidence="2">Multi-pass membrane protein</topology>
    </subcellularLocation>
    <subcellularLocation>
        <location evidence="1">Nucleus</location>
    </subcellularLocation>
</comment>
<dbReference type="GO" id="GO:0006672">
    <property type="term" value="P:ceramide metabolic process"/>
    <property type="evidence" value="ECO:0007669"/>
    <property type="project" value="InterPro"/>
</dbReference>
<keyword evidence="6" id="KW-0863">Zinc-finger</keyword>
<comment type="similarity">
    <text evidence="3">Belongs to the alkaline ceramidase family.</text>
</comment>
<dbReference type="OrthoDB" id="187171at2759"/>
<feature type="compositionally biased region" description="Pro residues" evidence="14">
    <location>
        <begin position="595"/>
        <end position="604"/>
    </location>
</feature>
<dbReference type="InterPro" id="IPR001510">
    <property type="entry name" value="Znf_PARP"/>
</dbReference>
<dbReference type="SMART" id="SM01336">
    <property type="entry name" value="zf-PARP"/>
    <property type="match status" value="1"/>
</dbReference>
<feature type="transmembrane region" description="Helical" evidence="15">
    <location>
        <begin position="80"/>
        <end position="97"/>
    </location>
</feature>
<evidence type="ECO:0000256" key="7">
    <source>
        <dbReference type="ARBA" id="ARBA00022801"/>
    </source>
</evidence>
<dbReference type="InterPro" id="IPR008901">
    <property type="entry name" value="ACER"/>
</dbReference>
<dbReference type="SUPFAM" id="SSF57716">
    <property type="entry name" value="Glucocorticoid receptor-like (DNA-binding domain)"/>
    <property type="match status" value="1"/>
</dbReference>
<evidence type="ECO:0000256" key="3">
    <source>
        <dbReference type="ARBA" id="ARBA00009780"/>
    </source>
</evidence>
<name>F0YC32_AURAN</name>
<dbReference type="AlphaFoldDB" id="F0YC32"/>
<gene>
    <name evidence="17" type="ORF">AURANDRAFT_64882</name>
</gene>
<evidence type="ECO:0000256" key="15">
    <source>
        <dbReference type="SAM" id="Phobius"/>
    </source>
</evidence>
<evidence type="ECO:0000256" key="4">
    <source>
        <dbReference type="ARBA" id="ARBA00022692"/>
    </source>
</evidence>
<dbReference type="PROSITE" id="PS50064">
    <property type="entry name" value="ZF_PARP_2"/>
    <property type="match status" value="1"/>
</dbReference>
<reference evidence="17 18" key="1">
    <citation type="journal article" date="2011" name="Proc. Natl. Acad. Sci. U.S.A.">
        <title>Niche of harmful alga Aureococcus anophagefferens revealed through ecogenomics.</title>
        <authorList>
            <person name="Gobler C.J."/>
            <person name="Berry D.L."/>
            <person name="Dyhrman S.T."/>
            <person name="Wilhelm S.W."/>
            <person name="Salamov A."/>
            <person name="Lobanov A.V."/>
            <person name="Zhang Y."/>
            <person name="Collier J.L."/>
            <person name="Wurch L.L."/>
            <person name="Kustka A.B."/>
            <person name="Dill B.D."/>
            <person name="Shah M."/>
            <person name="VerBerkmoes N.C."/>
            <person name="Kuo A."/>
            <person name="Terry A."/>
            <person name="Pangilinan J."/>
            <person name="Lindquist E.A."/>
            <person name="Lucas S."/>
            <person name="Paulsen I.T."/>
            <person name="Hattenrath-Lehmann T.K."/>
            <person name="Talmage S.C."/>
            <person name="Walker E.A."/>
            <person name="Koch F."/>
            <person name="Burson A.M."/>
            <person name="Marcoval M.A."/>
            <person name="Tang Y.Z."/>
            <person name="Lecleir G.R."/>
            <person name="Coyne K.J."/>
            <person name="Berg G.M."/>
            <person name="Bertrand E.M."/>
            <person name="Saito M.A."/>
            <person name="Gladyshev V.N."/>
            <person name="Grigoriev I.V."/>
        </authorList>
    </citation>
    <scope>NUCLEOTIDE SEQUENCE [LARGE SCALE GENOMIC DNA]</scope>
    <source>
        <strain evidence="18">CCMP 1984</strain>
    </source>
</reference>
<evidence type="ECO:0000256" key="5">
    <source>
        <dbReference type="ARBA" id="ARBA00022723"/>
    </source>
</evidence>
<evidence type="ECO:0000256" key="1">
    <source>
        <dbReference type="ARBA" id="ARBA00004123"/>
    </source>
</evidence>
<dbReference type="InterPro" id="IPR036957">
    <property type="entry name" value="Znf_PARP_sf"/>
</dbReference>
<feature type="binding site" evidence="12">
    <location>
        <position position="19"/>
    </location>
    <ligand>
        <name>Ca(2+)</name>
        <dbReference type="ChEBI" id="CHEBI:29108"/>
    </ligand>
</feature>
<evidence type="ECO:0000313" key="18">
    <source>
        <dbReference type="Proteomes" id="UP000002729"/>
    </source>
</evidence>
<feature type="binding site" evidence="12">
    <location>
        <position position="10"/>
    </location>
    <ligand>
        <name>Ca(2+)</name>
        <dbReference type="ChEBI" id="CHEBI:29108"/>
    </ligand>
</feature>
<evidence type="ECO:0000256" key="13">
    <source>
        <dbReference type="PIRSR" id="PIRSR608901-2"/>
    </source>
</evidence>
<keyword evidence="9 15" id="KW-1133">Transmembrane helix</keyword>
<evidence type="ECO:0000256" key="14">
    <source>
        <dbReference type="SAM" id="MobiDB-lite"/>
    </source>
</evidence>
<keyword evidence="5 12" id="KW-0479">Metal-binding</keyword>
<feature type="compositionally biased region" description="Low complexity" evidence="14">
    <location>
        <begin position="443"/>
        <end position="460"/>
    </location>
</feature>
<sequence>MAHHDVAIRWCEAEVRAHEYANTASNVAFVAVAVAGLRDCRSRRLPRPFVAAELSLCVVAVGSVLFHGTKTWLGELLDEVPMLGLAVVYLWTVIGLLPPRWAAPAMVCGGGGAAAGLAHYLRHRDHAFFSLLFTVQVLAPALIAFASAPALGVRRGTWYAFLALILGGKVAWELERELWRRGACPASAANPLFWLHALWHVKQRRARPAANLCAQLGLEASQQGLGRIGGKLAGHIGENRFVVGAADDGRSKCQSILCREYLRPGEPRIGKRPPSVRWGHSPKTKWYHIDCCFASFKRTCKKSKTITSVDDIEGFASLDAATATRGAGKGRDIPDFEGSYLDRFPLAKRVAALVDAHNAARAGDNAPPRRQPKTTLSAPAAAAVLGAAVVPAPPARGDGGGGDDGADDAAGDAAPAPGGGAPDLLTLMAVASSAYDRIAPPAGRAVSDGSASGGSVAAESPAERHRAALDDDLDAAAPSPFAGKIEAAARRPASLFFSTPPRGATTARAQVASLLAGRARGRDPADNHNAVLQTKHNAEHFVKTSTKANAAGGYYHDDKENVAPPSVDAIVSKWRADKAAAKKKLARRKKRSSSAPPPPAPPISPDLLPKPLRSPMYAGVSAQDLALLDVRPQPAARSPERRHYAACVDDAPADAPRPPVAAPPPLAGSRLRGLAARSRRLAAAAVEAFAAAAAAALRDPAKHAPAAALAVVGAAIVARAVAGGGQYRRGYREGVKDGLKWRQDLGVDQARALYAPAPPPPATPILFF</sequence>
<comment type="cofactor">
    <cofactor evidence="13">
        <name>Zn(2+)</name>
        <dbReference type="ChEBI" id="CHEBI:29105"/>
    </cofactor>
</comment>
<evidence type="ECO:0000256" key="2">
    <source>
        <dbReference type="ARBA" id="ARBA00004141"/>
    </source>
</evidence>
<feature type="region of interest" description="Disordered" evidence="14">
    <location>
        <begin position="443"/>
        <end position="465"/>
    </location>
</feature>
<keyword evidence="10 15" id="KW-0472">Membrane</keyword>
<dbReference type="EMBL" id="GL833131">
    <property type="protein sequence ID" value="EGB07460.1"/>
    <property type="molecule type" value="Genomic_DNA"/>
</dbReference>